<protein>
    <submittedName>
        <fullName evidence="1">CHAT domain-containing protein</fullName>
    </submittedName>
</protein>
<proteinExistence type="predicted"/>
<comment type="caution">
    <text evidence="1">The sequence shown here is derived from an EMBL/GenBank/DDBJ whole genome shotgun (WGS) entry which is preliminary data.</text>
</comment>
<dbReference type="Proteomes" id="UP001055072">
    <property type="component" value="Unassembled WGS sequence"/>
</dbReference>
<accession>A0ACB8TNC5</accession>
<organism evidence="1 2">
    <name type="scientific">Irpex rosettiformis</name>
    <dbReference type="NCBI Taxonomy" id="378272"/>
    <lineage>
        <taxon>Eukaryota</taxon>
        <taxon>Fungi</taxon>
        <taxon>Dikarya</taxon>
        <taxon>Basidiomycota</taxon>
        <taxon>Agaricomycotina</taxon>
        <taxon>Agaricomycetes</taxon>
        <taxon>Polyporales</taxon>
        <taxon>Irpicaceae</taxon>
        <taxon>Irpex</taxon>
    </lineage>
</organism>
<gene>
    <name evidence="1" type="ORF">BDY19DRAFT_998507</name>
</gene>
<sequence length="1011" mass="111585">MSAPVNVGPHLPASAGSSYAEHSEPNVNGLPLYKELCVSAQQAYDQYETRGDLKVLEFAIRSYHLAMEATEDNNPEKAAIIDNLGVSLSARSDCVGDLQDLEEAISLKQLANALTPDDSPAKHSRLSNLAISLFSRFERSGRAEDLEEAIELQTRAVELVPDGHVDQPGLLSNLGVSLCMGFEHSGSANYLEKAIELQTCAVELTPEDHPNKPIHLINLGNSHERRFDQLGNLEDLERAVALKRRSVDLAPDSHPNKPAYLNNAGSSLQTRFTRLGDLADLERAIVLQVRAVELTSDGRPDKPMWLGNLANSLQDRYERTRDAKDLEDAITHQFRAVELTPDGHPDKPARLNNLGARLHTRFKQFGNLDDLNQAIAHYTTALTLTPEGHHDKPSRLRNLSNSLHTRFNEAGNVPDLEEAIRCSTWSVELTPENHAQRALSLRLLGFLFFTRLCSPHAHADDASCAMEAFLEAMQHPTSHPLERLRASIHYARLLTEFSHLFTVPPRLTLLEAWKHAISLVPQCIWLGNNVRSRYTSEELSVVRVVVNDAATAAITAEEFGFALEWLETGRAVVWSQVLQLRTPLDDLHRLHPQLADCFRHVSHALQLAASGSPPVPTEAQLPPSFPDIQAPSSHGYALEYDKLMSTIRGLDGFEDFLRPKTLSQLAGACTSGPVVVINVHEFRCDALVLCRAGDAVHIPLPELSLNRAMDIQKYLWDLLRAKRFLSRCRGDPQDEGDERGGRVTEMEPPDMMRKVLADLWNWVVKPIMDVVCTLEPSSATLPHITWCPTGPLVFLPLHAAGIYPKNEHADTPSQTIMDLAVSSYTPTLEALLKPRAQVTPDGQDPRVLIVSQPASPYAINNPIPGTTTEAAIVMSLVGESKPLDDADGTIQAVLEGMATHEWVHLACHGAQNRKDPTDSAFILHDGRLTLAELMSHHLPNADLAVLSACQTATGDEKLSEEAVHLAAGMLNIGYKSVIGTMWSISDYVAPDVMKVFYTVMAEQVEREGWDE</sequence>
<evidence type="ECO:0000313" key="2">
    <source>
        <dbReference type="Proteomes" id="UP001055072"/>
    </source>
</evidence>
<reference evidence="1" key="1">
    <citation type="journal article" date="2021" name="Environ. Microbiol.">
        <title>Gene family expansions and transcriptome signatures uncover fungal adaptations to wood decay.</title>
        <authorList>
            <person name="Hage H."/>
            <person name="Miyauchi S."/>
            <person name="Viragh M."/>
            <person name="Drula E."/>
            <person name="Min B."/>
            <person name="Chaduli D."/>
            <person name="Navarro D."/>
            <person name="Favel A."/>
            <person name="Norest M."/>
            <person name="Lesage-Meessen L."/>
            <person name="Balint B."/>
            <person name="Merenyi Z."/>
            <person name="de Eugenio L."/>
            <person name="Morin E."/>
            <person name="Martinez A.T."/>
            <person name="Baldrian P."/>
            <person name="Stursova M."/>
            <person name="Martinez M.J."/>
            <person name="Novotny C."/>
            <person name="Magnuson J.K."/>
            <person name="Spatafora J.W."/>
            <person name="Maurice S."/>
            <person name="Pangilinan J."/>
            <person name="Andreopoulos W."/>
            <person name="LaButti K."/>
            <person name="Hundley H."/>
            <person name="Na H."/>
            <person name="Kuo A."/>
            <person name="Barry K."/>
            <person name="Lipzen A."/>
            <person name="Henrissat B."/>
            <person name="Riley R."/>
            <person name="Ahrendt S."/>
            <person name="Nagy L.G."/>
            <person name="Grigoriev I.V."/>
            <person name="Martin F."/>
            <person name="Rosso M.N."/>
        </authorList>
    </citation>
    <scope>NUCLEOTIDE SEQUENCE</scope>
    <source>
        <strain evidence="1">CBS 384.51</strain>
    </source>
</reference>
<keyword evidence="2" id="KW-1185">Reference proteome</keyword>
<evidence type="ECO:0000313" key="1">
    <source>
        <dbReference type="EMBL" id="KAI0083517.1"/>
    </source>
</evidence>
<dbReference type="EMBL" id="MU274962">
    <property type="protein sequence ID" value="KAI0083517.1"/>
    <property type="molecule type" value="Genomic_DNA"/>
</dbReference>
<name>A0ACB8TNC5_9APHY</name>